<evidence type="ECO:0000313" key="3">
    <source>
        <dbReference type="Proteomes" id="UP000639643"/>
    </source>
</evidence>
<keyword evidence="3" id="KW-1185">Reference proteome</keyword>
<dbReference type="Pfam" id="PF14856">
    <property type="entry name" value="Hce2"/>
    <property type="match status" value="1"/>
</dbReference>
<protein>
    <recommendedName>
        <fullName evidence="1">Ecp2 effector protein-like domain-containing protein</fullName>
    </recommendedName>
</protein>
<feature type="domain" description="Ecp2 effector protein-like" evidence="1">
    <location>
        <begin position="62"/>
        <end position="164"/>
    </location>
</feature>
<comment type="caution">
    <text evidence="2">The sequence shown here is derived from an EMBL/GenBank/DDBJ whole genome shotgun (WGS) entry which is preliminary data.</text>
</comment>
<dbReference type="Proteomes" id="UP000639643">
    <property type="component" value="Unassembled WGS sequence"/>
</dbReference>
<sequence>MSYFMPPLKPKSQWANCHPFPTVQWVNAEIVNGSAASNTTAVHERQVKLNRHFARTNGPSDQCRASSFIGDTGPGAPTTGRCKALQDWANSHNGYFETALDLGSKMWLIKSPGGTPCAFWVRHGALAARIGNTDIRDLIRDSLNKYTRNFNGVYRVRARGVADCNGDLVQDGSVAYSWWLDNE</sequence>
<dbReference type="EMBL" id="WIGM01000270">
    <property type="protein sequence ID" value="KAF6831083.1"/>
    <property type="molecule type" value="Genomic_DNA"/>
</dbReference>
<reference evidence="2" key="1">
    <citation type="journal article" date="2020" name="Phytopathology">
        <title>Genome Sequence Resources of Colletotrichum truncatum, C. plurivorum, C. musicola, and C. sojae: Four Species Pathogenic to Soybean (Glycine max).</title>
        <authorList>
            <person name="Rogerio F."/>
            <person name="Boufleur T.R."/>
            <person name="Ciampi-Guillardi M."/>
            <person name="Sukno S.A."/>
            <person name="Thon M.R."/>
            <person name="Massola Junior N.S."/>
            <person name="Baroncelli R."/>
        </authorList>
    </citation>
    <scope>NUCLEOTIDE SEQUENCE</scope>
    <source>
        <strain evidence="2">LFN0074</strain>
    </source>
</reference>
<evidence type="ECO:0000313" key="2">
    <source>
        <dbReference type="EMBL" id="KAF6831083.1"/>
    </source>
</evidence>
<name>A0A8H6KHI0_9PEZI</name>
<proteinExistence type="predicted"/>
<evidence type="ECO:0000259" key="1">
    <source>
        <dbReference type="Pfam" id="PF14856"/>
    </source>
</evidence>
<gene>
    <name evidence="2" type="ORF">CMUS01_07503</name>
</gene>
<accession>A0A8H6KHI0</accession>
<dbReference type="AlphaFoldDB" id="A0A8H6KHI0"/>
<dbReference type="InterPro" id="IPR029226">
    <property type="entry name" value="Ecp2-like"/>
</dbReference>
<organism evidence="2 3">
    <name type="scientific">Colletotrichum musicola</name>
    <dbReference type="NCBI Taxonomy" id="2175873"/>
    <lineage>
        <taxon>Eukaryota</taxon>
        <taxon>Fungi</taxon>
        <taxon>Dikarya</taxon>
        <taxon>Ascomycota</taxon>
        <taxon>Pezizomycotina</taxon>
        <taxon>Sordariomycetes</taxon>
        <taxon>Hypocreomycetidae</taxon>
        <taxon>Glomerellales</taxon>
        <taxon>Glomerellaceae</taxon>
        <taxon>Colletotrichum</taxon>
        <taxon>Colletotrichum orchidearum species complex</taxon>
    </lineage>
</organism>
<dbReference type="OrthoDB" id="4806132at2759"/>